<proteinExistence type="predicted"/>
<protein>
    <submittedName>
        <fullName evidence="1">Uncharacterized protein</fullName>
    </submittedName>
</protein>
<keyword evidence="2" id="KW-1185">Reference proteome</keyword>
<dbReference type="EMBL" id="FNTC01000002">
    <property type="protein sequence ID" value="SEB83434.1"/>
    <property type="molecule type" value="Genomic_DNA"/>
</dbReference>
<evidence type="ECO:0000313" key="2">
    <source>
        <dbReference type="Proteomes" id="UP000198542"/>
    </source>
</evidence>
<evidence type="ECO:0000313" key="1">
    <source>
        <dbReference type="EMBL" id="SEB83434.1"/>
    </source>
</evidence>
<sequence length="160" mass="17437">MIEAMEVLLKHWGEQLRLNGESGGMGSPMATIMEWGGCAPRGTPGSRVILGAGAGPDAVAQEIAAALSEIGRQGEQGDRLMRLAGLRYGDDPAPTWLMQLHLLGMESRAKQTYYDQVHRLHEQLLEVLVERADARKWLTAGRGVLPQSLLKVASKLRRVG</sequence>
<dbReference type="AlphaFoldDB" id="A0A231GJI6"/>
<organism evidence="1 2">
    <name type="scientific">Pseudomonas jessenii</name>
    <dbReference type="NCBI Taxonomy" id="77298"/>
    <lineage>
        <taxon>Bacteria</taxon>
        <taxon>Pseudomonadati</taxon>
        <taxon>Pseudomonadota</taxon>
        <taxon>Gammaproteobacteria</taxon>
        <taxon>Pseudomonadales</taxon>
        <taxon>Pseudomonadaceae</taxon>
        <taxon>Pseudomonas</taxon>
    </lineage>
</organism>
<dbReference type="RefSeq" id="WP_090453430.1">
    <property type="nucleotide sequence ID" value="NZ_FNTC01000002.1"/>
</dbReference>
<name>A0A231GJI6_PSEJE</name>
<gene>
    <name evidence="1" type="ORF">SAMN04490187_2148</name>
</gene>
<dbReference type="Proteomes" id="UP000198542">
    <property type="component" value="Unassembled WGS sequence"/>
</dbReference>
<accession>A0A231GJI6</accession>
<reference evidence="2" key="1">
    <citation type="submission" date="2016-10" db="EMBL/GenBank/DDBJ databases">
        <authorList>
            <person name="Varghese N."/>
            <person name="Submissions S."/>
        </authorList>
    </citation>
    <scope>NUCLEOTIDE SEQUENCE [LARGE SCALE GENOMIC DNA]</scope>
    <source>
        <strain evidence="2">BS3660</strain>
    </source>
</reference>